<protein>
    <recommendedName>
        <fullName evidence="4">DNA-binding protein</fullName>
    </recommendedName>
</protein>
<evidence type="ECO:0008006" key="4">
    <source>
        <dbReference type="Google" id="ProtNLM"/>
    </source>
</evidence>
<sequence>MAEEQSSAPTRASAGAPASGVIHIRTRHADNFTVLSNRLAQRAGSAVTVGVAAYILSLPDGASIRIDALCAHFKEGRGRISAALNELEAEGWLERRVERGPGGRIVTRTFVYDAPGRTADGDIPPPGPARPTPDEGPRAEPHAEHQDGRPAPEADPRATAVLASLRHRDVRLVLSERETAALAPAVAEWLDRGVGPYEIAETLTAGLPAHITRRPARLLAYRLAALRPPARVPEAAAQPVVPLQNCDGCDRAFRAPRPGRCRDCRASAVVSGPLAA</sequence>
<feature type="compositionally biased region" description="Basic and acidic residues" evidence="1">
    <location>
        <begin position="132"/>
        <end position="155"/>
    </location>
</feature>
<dbReference type="RefSeq" id="WP_404748445.1">
    <property type="nucleotide sequence ID" value="NZ_JBJDQH010000019.1"/>
</dbReference>
<dbReference type="EMBL" id="JBJDQH010000019">
    <property type="protein sequence ID" value="MFK4271555.1"/>
    <property type="molecule type" value="Genomic_DNA"/>
</dbReference>
<accession>A0ABW8M3Q3</accession>
<name>A0ABW8M3Q3_9ACTN</name>
<dbReference type="InterPro" id="IPR036388">
    <property type="entry name" value="WH-like_DNA-bd_sf"/>
</dbReference>
<evidence type="ECO:0000313" key="2">
    <source>
        <dbReference type="EMBL" id="MFK4271555.1"/>
    </source>
</evidence>
<reference evidence="2 3" key="1">
    <citation type="submission" date="2024-11" db="EMBL/GenBank/DDBJ databases">
        <title>The Natural Products Discovery Center: Release of the First 8490 Sequenced Strains for Exploring Actinobacteria Biosynthetic Diversity.</title>
        <authorList>
            <person name="Kalkreuter E."/>
            <person name="Kautsar S.A."/>
            <person name="Yang D."/>
            <person name="Bader C.D."/>
            <person name="Teijaro C.N."/>
            <person name="Fluegel L."/>
            <person name="Davis C.M."/>
            <person name="Simpson J.R."/>
            <person name="Lauterbach L."/>
            <person name="Steele A.D."/>
            <person name="Gui C."/>
            <person name="Meng S."/>
            <person name="Li G."/>
            <person name="Viehrig K."/>
            <person name="Ye F."/>
            <person name="Su P."/>
            <person name="Kiefer A.F."/>
            <person name="Nichols A."/>
            <person name="Cepeda A.J."/>
            <person name="Yan W."/>
            <person name="Fan B."/>
            <person name="Jiang Y."/>
            <person name="Adhikari A."/>
            <person name="Zheng C.-J."/>
            <person name="Schuster L."/>
            <person name="Cowan T.M."/>
            <person name="Smanski M.J."/>
            <person name="Chevrette M.G."/>
            <person name="De Carvalho L.P.S."/>
            <person name="Shen B."/>
        </authorList>
    </citation>
    <scope>NUCLEOTIDE SEQUENCE [LARGE SCALE GENOMIC DNA]</scope>
    <source>
        <strain evidence="2 3">NPDC020863</strain>
    </source>
</reference>
<organism evidence="2 3">
    <name type="scientific">Streptomyces milbemycinicus</name>
    <dbReference type="NCBI Taxonomy" id="476552"/>
    <lineage>
        <taxon>Bacteria</taxon>
        <taxon>Bacillati</taxon>
        <taxon>Actinomycetota</taxon>
        <taxon>Actinomycetes</taxon>
        <taxon>Kitasatosporales</taxon>
        <taxon>Streptomycetaceae</taxon>
        <taxon>Streptomyces</taxon>
    </lineage>
</organism>
<evidence type="ECO:0000256" key="1">
    <source>
        <dbReference type="SAM" id="MobiDB-lite"/>
    </source>
</evidence>
<feature type="region of interest" description="Disordered" evidence="1">
    <location>
        <begin position="114"/>
        <end position="155"/>
    </location>
</feature>
<gene>
    <name evidence="2" type="ORF">ACI2L5_42625</name>
</gene>
<proteinExistence type="predicted"/>
<evidence type="ECO:0000313" key="3">
    <source>
        <dbReference type="Proteomes" id="UP001620295"/>
    </source>
</evidence>
<comment type="caution">
    <text evidence="2">The sequence shown here is derived from an EMBL/GenBank/DDBJ whole genome shotgun (WGS) entry which is preliminary data.</text>
</comment>
<dbReference type="Proteomes" id="UP001620295">
    <property type="component" value="Unassembled WGS sequence"/>
</dbReference>
<dbReference type="Gene3D" id="1.10.10.10">
    <property type="entry name" value="Winged helix-like DNA-binding domain superfamily/Winged helix DNA-binding domain"/>
    <property type="match status" value="1"/>
</dbReference>
<keyword evidence="3" id="KW-1185">Reference proteome</keyword>